<reference evidence="2" key="1">
    <citation type="journal article" date="2022" name="bioRxiv">
        <title>Sequencing and chromosome-scale assembly of the giantPleurodeles waltlgenome.</title>
        <authorList>
            <person name="Brown T."/>
            <person name="Elewa A."/>
            <person name="Iarovenko S."/>
            <person name="Subramanian E."/>
            <person name="Araus A.J."/>
            <person name="Petzold A."/>
            <person name="Susuki M."/>
            <person name="Suzuki K.-i.T."/>
            <person name="Hayashi T."/>
            <person name="Toyoda A."/>
            <person name="Oliveira C."/>
            <person name="Osipova E."/>
            <person name="Leigh N.D."/>
            <person name="Simon A."/>
            <person name="Yun M.H."/>
        </authorList>
    </citation>
    <scope>NUCLEOTIDE SEQUENCE</scope>
    <source>
        <strain evidence="2">20211129_DDA</strain>
        <tissue evidence="2">Liver</tissue>
    </source>
</reference>
<dbReference type="EMBL" id="JANPWB010000012">
    <property type="protein sequence ID" value="KAJ1115271.1"/>
    <property type="molecule type" value="Genomic_DNA"/>
</dbReference>
<keyword evidence="3" id="KW-1185">Reference proteome</keyword>
<dbReference type="Proteomes" id="UP001066276">
    <property type="component" value="Chromosome 8"/>
</dbReference>
<protein>
    <submittedName>
        <fullName evidence="2">Uncharacterized protein</fullName>
    </submittedName>
</protein>
<evidence type="ECO:0000313" key="2">
    <source>
        <dbReference type="EMBL" id="KAJ1115271.1"/>
    </source>
</evidence>
<organism evidence="2 3">
    <name type="scientific">Pleurodeles waltl</name>
    <name type="common">Iberian ribbed newt</name>
    <dbReference type="NCBI Taxonomy" id="8319"/>
    <lineage>
        <taxon>Eukaryota</taxon>
        <taxon>Metazoa</taxon>
        <taxon>Chordata</taxon>
        <taxon>Craniata</taxon>
        <taxon>Vertebrata</taxon>
        <taxon>Euteleostomi</taxon>
        <taxon>Amphibia</taxon>
        <taxon>Batrachia</taxon>
        <taxon>Caudata</taxon>
        <taxon>Salamandroidea</taxon>
        <taxon>Salamandridae</taxon>
        <taxon>Pleurodelinae</taxon>
        <taxon>Pleurodeles</taxon>
    </lineage>
</organism>
<sequence>MASFPGAIPARRVAPDPRPRGIASFLGAPGSQNHRVRPCHTLRIPDNTGTSYTLPHPFRDGDYHQLDLISPSNHHYIYPP</sequence>
<name>A0AAV7NIC6_PLEWA</name>
<proteinExistence type="predicted"/>
<dbReference type="AlphaFoldDB" id="A0AAV7NIC6"/>
<evidence type="ECO:0000256" key="1">
    <source>
        <dbReference type="SAM" id="MobiDB-lite"/>
    </source>
</evidence>
<gene>
    <name evidence="2" type="ORF">NDU88_003497</name>
</gene>
<feature type="region of interest" description="Disordered" evidence="1">
    <location>
        <begin position="1"/>
        <end position="37"/>
    </location>
</feature>
<comment type="caution">
    <text evidence="2">The sequence shown here is derived from an EMBL/GenBank/DDBJ whole genome shotgun (WGS) entry which is preliminary data.</text>
</comment>
<evidence type="ECO:0000313" key="3">
    <source>
        <dbReference type="Proteomes" id="UP001066276"/>
    </source>
</evidence>
<accession>A0AAV7NIC6</accession>